<dbReference type="InterPro" id="IPR039612">
    <property type="entry name" value="VQ_5/9/14"/>
</dbReference>
<feature type="region of interest" description="Disordered" evidence="1">
    <location>
        <begin position="1"/>
        <end position="50"/>
    </location>
</feature>
<feature type="region of interest" description="Disordered" evidence="1">
    <location>
        <begin position="131"/>
        <end position="162"/>
    </location>
</feature>
<feature type="compositionally biased region" description="Polar residues" evidence="1">
    <location>
        <begin position="143"/>
        <end position="162"/>
    </location>
</feature>
<reference evidence="3 4" key="1">
    <citation type="journal article" date="2022" name="Nat. Plants">
        <title>Genomes of leafy and leafless Platanthera orchids illuminate the evolution of mycoheterotrophy.</title>
        <authorList>
            <person name="Li M.H."/>
            <person name="Liu K.W."/>
            <person name="Li Z."/>
            <person name="Lu H.C."/>
            <person name="Ye Q.L."/>
            <person name="Zhang D."/>
            <person name="Wang J.Y."/>
            <person name="Li Y.F."/>
            <person name="Zhong Z.M."/>
            <person name="Liu X."/>
            <person name="Yu X."/>
            <person name="Liu D.K."/>
            <person name="Tu X.D."/>
            <person name="Liu B."/>
            <person name="Hao Y."/>
            <person name="Liao X.Y."/>
            <person name="Jiang Y.T."/>
            <person name="Sun W.H."/>
            <person name="Chen J."/>
            <person name="Chen Y.Q."/>
            <person name="Ai Y."/>
            <person name="Zhai J.W."/>
            <person name="Wu S.S."/>
            <person name="Zhou Z."/>
            <person name="Hsiao Y.Y."/>
            <person name="Wu W.L."/>
            <person name="Chen Y.Y."/>
            <person name="Lin Y.F."/>
            <person name="Hsu J.L."/>
            <person name="Li C.Y."/>
            <person name="Wang Z.W."/>
            <person name="Zhao X."/>
            <person name="Zhong W.Y."/>
            <person name="Ma X.K."/>
            <person name="Ma L."/>
            <person name="Huang J."/>
            <person name="Chen G.Z."/>
            <person name="Huang M.Z."/>
            <person name="Huang L."/>
            <person name="Peng D.H."/>
            <person name="Luo Y.B."/>
            <person name="Zou S.Q."/>
            <person name="Chen S.P."/>
            <person name="Lan S."/>
            <person name="Tsai W.C."/>
            <person name="Van de Peer Y."/>
            <person name="Liu Z.J."/>
        </authorList>
    </citation>
    <scope>NUCLEOTIDE SEQUENCE [LARGE SCALE GENOMIC DNA]</scope>
    <source>
        <strain evidence="3">Lor288</strain>
    </source>
</reference>
<accession>A0ABR2LIU0</accession>
<feature type="compositionally biased region" description="Pro residues" evidence="1">
    <location>
        <begin position="82"/>
        <end position="93"/>
    </location>
</feature>
<dbReference type="Pfam" id="PF05678">
    <property type="entry name" value="VQ"/>
    <property type="match status" value="1"/>
</dbReference>
<feature type="region of interest" description="Disordered" evidence="1">
    <location>
        <begin position="66"/>
        <end position="116"/>
    </location>
</feature>
<dbReference type="Proteomes" id="UP001412067">
    <property type="component" value="Unassembled WGS sequence"/>
</dbReference>
<feature type="compositionally biased region" description="Low complexity" evidence="1">
    <location>
        <begin position="7"/>
        <end position="37"/>
    </location>
</feature>
<evidence type="ECO:0000313" key="4">
    <source>
        <dbReference type="Proteomes" id="UP001412067"/>
    </source>
</evidence>
<proteinExistence type="predicted"/>
<protein>
    <recommendedName>
        <fullName evidence="2">VQ domain-containing protein</fullName>
    </recommendedName>
</protein>
<dbReference type="PANTHER" id="PTHR33783:SF4">
    <property type="entry name" value="VQ MOTIF-CONTAINING PROTEIN 9"/>
    <property type="match status" value="1"/>
</dbReference>
<organism evidence="3 4">
    <name type="scientific">Platanthera guangdongensis</name>
    <dbReference type="NCBI Taxonomy" id="2320717"/>
    <lineage>
        <taxon>Eukaryota</taxon>
        <taxon>Viridiplantae</taxon>
        <taxon>Streptophyta</taxon>
        <taxon>Embryophyta</taxon>
        <taxon>Tracheophyta</taxon>
        <taxon>Spermatophyta</taxon>
        <taxon>Magnoliopsida</taxon>
        <taxon>Liliopsida</taxon>
        <taxon>Asparagales</taxon>
        <taxon>Orchidaceae</taxon>
        <taxon>Orchidoideae</taxon>
        <taxon>Orchideae</taxon>
        <taxon>Orchidinae</taxon>
        <taxon>Platanthera</taxon>
    </lineage>
</organism>
<name>A0ABR2LIU0_9ASPA</name>
<gene>
    <name evidence="3" type="ORF">KSP40_PGU015987</name>
</gene>
<evidence type="ECO:0000256" key="1">
    <source>
        <dbReference type="SAM" id="MobiDB-lite"/>
    </source>
</evidence>
<keyword evidence="4" id="KW-1185">Reference proteome</keyword>
<comment type="caution">
    <text evidence="3">The sequence shown here is derived from an EMBL/GenBank/DDBJ whole genome shotgun (WGS) entry which is preliminary data.</text>
</comment>
<dbReference type="PANTHER" id="PTHR33783">
    <property type="entry name" value="PROTEIN HAIKU1"/>
    <property type="match status" value="1"/>
</dbReference>
<evidence type="ECO:0000259" key="2">
    <source>
        <dbReference type="Pfam" id="PF05678"/>
    </source>
</evidence>
<dbReference type="InterPro" id="IPR008889">
    <property type="entry name" value="VQ"/>
</dbReference>
<evidence type="ECO:0000313" key="3">
    <source>
        <dbReference type="EMBL" id="KAK8941962.1"/>
    </source>
</evidence>
<dbReference type="EMBL" id="JBBWWR010000019">
    <property type="protein sequence ID" value="KAK8941962.1"/>
    <property type="molecule type" value="Genomic_DNA"/>
</dbReference>
<sequence length="287" mass="29768">MEKNCCSAAPTNTAPSSAATTTSAPSSAASFSADNSNGGSVCSAGSGRSTSIINTSNHMANSLRSFHKSSYKISKPVSRNPSPNPIRPSPPPSSSTGAIGSGVGPLQQPQPPVYNIDKNDFRDVVQKLTGSPAHLSSRPAPPSISTTSSLQPPSRLSVVPQQLSRLHRIRPPPLAQIAPHAPPPIPTAISTTGEGWVRPPLSPLPPFPTVSAAAESPISAYMRRFHSGQPFLAQSPPGMAPPPLLLPLSPLSFGCAPSPRTAVSYQVMFSPNMLFPTSPAMPIPSPK</sequence>
<feature type="domain" description="VQ" evidence="2">
    <location>
        <begin position="109"/>
        <end position="134"/>
    </location>
</feature>